<dbReference type="HOGENOM" id="CLU_2961828_0_0_1"/>
<dbReference type="Proteomes" id="UP000054217">
    <property type="component" value="Unassembled WGS sequence"/>
</dbReference>
<name>A0A0C3NYM2_PISTI</name>
<accession>A0A0C3NYM2</accession>
<feature type="compositionally biased region" description="Basic and acidic residues" evidence="1">
    <location>
        <begin position="1"/>
        <end position="21"/>
    </location>
</feature>
<sequence length="59" mass="6933">MPERPKTSPWSRETHPIPDHRAKSKMNSVIHSTHSVHTTWTVKHSWVQSLLVATFRFKD</sequence>
<evidence type="ECO:0000313" key="3">
    <source>
        <dbReference type="Proteomes" id="UP000054217"/>
    </source>
</evidence>
<reference evidence="2 3" key="1">
    <citation type="submission" date="2014-04" db="EMBL/GenBank/DDBJ databases">
        <authorList>
            <consortium name="DOE Joint Genome Institute"/>
            <person name="Kuo A."/>
            <person name="Kohler A."/>
            <person name="Costa M.D."/>
            <person name="Nagy L.G."/>
            <person name="Floudas D."/>
            <person name="Copeland A."/>
            <person name="Barry K.W."/>
            <person name="Cichocki N."/>
            <person name="Veneault-Fourrey C."/>
            <person name="LaButti K."/>
            <person name="Lindquist E.A."/>
            <person name="Lipzen A."/>
            <person name="Lundell T."/>
            <person name="Morin E."/>
            <person name="Murat C."/>
            <person name="Sun H."/>
            <person name="Tunlid A."/>
            <person name="Henrissat B."/>
            <person name="Grigoriev I.V."/>
            <person name="Hibbett D.S."/>
            <person name="Martin F."/>
            <person name="Nordberg H.P."/>
            <person name="Cantor M.N."/>
            <person name="Hua S.X."/>
        </authorList>
    </citation>
    <scope>NUCLEOTIDE SEQUENCE [LARGE SCALE GENOMIC DNA]</scope>
    <source>
        <strain evidence="2 3">Marx 270</strain>
    </source>
</reference>
<organism evidence="2 3">
    <name type="scientific">Pisolithus tinctorius Marx 270</name>
    <dbReference type="NCBI Taxonomy" id="870435"/>
    <lineage>
        <taxon>Eukaryota</taxon>
        <taxon>Fungi</taxon>
        <taxon>Dikarya</taxon>
        <taxon>Basidiomycota</taxon>
        <taxon>Agaricomycotina</taxon>
        <taxon>Agaricomycetes</taxon>
        <taxon>Agaricomycetidae</taxon>
        <taxon>Boletales</taxon>
        <taxon>Sclerodermatineae</taxon>
        <taxon>Pisolithaceae</taxon>
        <taxon>Pisolithus</taxon>
    </lineage>
</organism>
<keyword evidence="3" id="KW-1185">Reference proteome</keyword>
<evidence type="ECO:0000256" key="1">
    <source>
        <dbReference type="SAM" id="MobiDB-lite"/>
    </source>
</evidence>
<feature type="region of interest" description="Disordered" evidence="1">
    <location>
        <begin position="1"/>
        <end position="29"/>
    </location>
</feature>
<dbReference type="EMBL" id="KN831996">
    <property type="protein sequence ID" value="KIO00371.1"/>
    <property type="molecule type" value="Genomic_DNA"/>
</dbReference>
<gene>
    <name evidence="2" type="ORF">M404DRAFT_762302</name>
</gene>
<dbReference type="InParanoid" id="A0A0C3NYM2"/>
<evidence type="ECO:0000313" key="2">
    <source>
        <dbReference type="EMBL" id="KIO00371.1"/>
    </source>
</evidence>
<reference evidence="3" key="2">
    <citation type="submission" date="2015-01" db="EMBL/GenBank/DDBJ databases">
        <title>Evolutionary Origins and Diversification of the Mycorrhizal Mutualists.</title>
        <authorList>
            <consortium name="DOE Joint Genome Institute"/>
            <consortium name="Mycorrhizal Genomics Consortium"/>
            <person name="Kohler A."/>
            <person name="Kuo A."/>
            <person name="Nagy L.G."/>
            <person name="Floudas D."/>
            <person name="Copeland A."/>
            <person name="Barry K.W."/>
            <person name="Cichocki N."/>
            <person name="Veneault-Fourrey C."/>
            <person name="LaButti K."/>
            <person name="Lindquist E.A."/>
            <person name="Lipzen A."/>
            <person name="Lundell T."/>
            <person name="Morin E."/>
            <person name="Murat C."/>
            <person name="Riley R."/>
            <person name="Ohm R."/>
            <person name="Sun H."/>
            <person name="Tunlid A."/>
            <person name="Henrissat B."/>
            <person name="Grigoriev I.V."/>
            <person name="Hibbett D.S."/>
            <person name="Martin F."/>
        </authorList>
    </citation>
    <scope>NUCLEOTIDE SEQUENCE [LARGE SCALE GENOMIC DNA]</scope>
    <source>
        <strain evidence="3">Marx 270</strain>
    </source>
</reference>
<proteinExistence type="predicted"/>
<dbReference type="AlphaFoldDB" id="A0A0C3NYM2"/>
<protein>
    <submittedName>
        <fullName evidence="2">Uncharacterized protein</fullName>
    </submittedName>
</protein>